<reference evidence="4 5" key="1">
    <citation type="journal article" date="2015" name="BMC Genomics">
        <title>Gene expression during zombie ant biting behavior reflects the complexity underlying fungal parasitic behavioral manipulation.</title>
        <authorList>
            <person name="de Bekker C."/>
            <person name="Ohm R.A."/>
            <person name="Loreto R.G."/>
            <person name="Sebastian A."/>
            <person name="Albert I."/>
            <person name="Merrow M."/>
            <person name="Brachmann A."/>
            <person name="Hughes D.P."/>
        </authorList>
    </citation>
    <scope>NUCLEOTIDE SEQUENCE [LARGE SCALE GENOMIC DNA]</scope>
    <source>
        <strain evidence="4 5">SC16a</strain>
    </source>
</reference>
<dbReference type="InterPro" id="IPR040194">
    <property type="entry name" value="Cwf19-like"/>
</dbReference>
<feature type="domain" description="Cwf19-like C-terminal" evidence="3">
    <location>
        <begin position="262"/>
        <end position="387"/>
    </location>
</feature>
<dbReference type="AlphaFoldDB" id="A0A2A9P885"/>
<evidence type="ECO:0008006" key="6">
    <source>
        <dbReference type="Google" id="ProtNLM"/>
    </source>
</evidence>
<sequence length="502" mass="55050">MTNPKIIVLGSLNGELEQAAQKLATLQAKNGFSIAILTGNVFAPTLDAEVLEALKSGKLAFALPTYFTVGTHPLPEQIAAKVEADEEIGQNLYFLGKRGVTTTADGIRIAVLGGIPAHPETTWREPCRSPPDSSRAIAELCASLKPRYALSASPGSFFYEREAFEHPFTTEAESDVRAFTRFISLAPYGNAAKAKAMYAFSLNRSDDGAVPPGVTSSPLAVAAHSKKRPRGDDSYSRFGGYHDDHGRAGRRGKRRQAQPPPGPDRCYFCLSNPDISTHMCCSIGDESYVTTAKGPLPTPTTFAEHGLTFPGHFIIIPLPHAPTATAMGTADEAARTYDEMSRFRDALQAMLATTSSHKLGAVTWEISRERNVHLIWQLMALPAQLIQSGVAEAAFRVEAENQAYPAFVADDLPLSRQAAYGDFFCVWLWADNGEDKIKGKSLVMPLTQDLRFDLQFGRRVVAKLLGLDARFVWQECQQTVEEETRDVQAFRQAFKEWDFTLA</sequence>
<dbReference type="Pfam" id="PF04676">
    <property type="entry name" value="CwfJ_C_2"/>
    <property type="match status" value="1"/>
</dbReference>
<dbReference type="PANTHER" id="PTHR12072:SF4">
    <property type="entry name" value="CWF19-LIKE PROTEIN 1"/>
    <property type="match status" value="1"/>
</dbReference>
<feature type="region of interest" description="Disordered" evidence="1">
    <location>
        <begin position="209"/>
        <end position="263"/>
    </location>
</feature>
<dbReference type="STRING" id="268505.A0A2A9P885"/>
<protein>
    <recommendedName>
        <fullName evidence="6">Cwf19-like C-terminal domain-containing protein</fullName>
    </recommendedName>
</protein>
<dbReference type="InterPro" id="IPR006767">
    <property type="entry name" value="Cwf19-like_C_dom-2"/>
</dbReference>
<evidence type="ECO:0000259" key="3">
    <source>
        <dbReference type="Pfam" id="PF04677"/>
    </source>
</evidence>
<dbReference type="Pfam" id="PF04677">
    <property type="entry name" value="CwfJ_C_1"/>
    <property type="match status" value="1"/>
</dbReference>
<dbReference type="GO" id="GO:0071014">
    <property type="term" value="C:post-mRNA release spliceosomal complex"/>
    <property type="evidence" value="ECO:0007669"/>
    <property type="project" value="TreeGrafter"/>
</dbReference>
<evidence type="ECO:0000313" key="4">
    <source>
        <dbReference type="EMBL" id="PFH57092.1"/>
    </source>
</evidence>
<comment type="caution">
    <text evidence="4">The sequence shown here is derived from an EMBL/GenBank/DDBJ whole genome shotgun (WGS) entry which is preliminary data.</text>
</comment>
<dbReference type="InterPro" id="IPR006768">
    <property type="entry name" value="Cwf19-like_C_dom-1"/>
</dbReference>
<dbReference type="CDD" id="cd07380">
    <property type="entry name" value="MPP_CWF19_N"/>
    <property type="match status" value="1"/>
</dbReference>
<dbReference type="PANTHER" id="PTHR12072">
    <property type="entry name" value="CWF19, CELL CYCLE CONTROL PROTEIN"/>
    <property type="match status" value="1"/>
</dbReference>
<feature type="compositionally biased region" description="Basic and acidic residues" evidence="1">
    <location>
        <begin position="230"/>
        <end position="247"/>
    </location>
</feature>
<accession>A0A2A9P885</accession>
<evidence type="ECO:0000313" key="5">
    <source>
        <dbReference type="Proteomes" id="UP000037136"/>
    </source>
</evidence>
<dbReference type="OrthoDB" id="444325at2759"/>
<organism evidence="4 5">
    <name type="scientific">Ophiocordyceps unilateralis</name>
    <name type="common">Zombie-ant fungus</name>
    <name type="synonym">Torrubia unilateralis</name>
    <dbReference type="NCBI Taxonomy" id="268505"/>
    <lineage>
        <taxon>Eukaryota</taxon>
        <taxon>Fungi</taxon>
        <taxon>Dikarya</taxon>
        <taxon>Ascomycota</taxon>
        <taxon>Pezizomycotina</taxon>
        <taxon>Sordariomycetes</taxon>
        <taxon>Hypocreomycetidae</taxon>
        <taxon>Hypocreales</taxon>
        <taxon>Ophiocordycipitaceae</taxon>
        <taxon>Ophiocordyceps</taxon>
    </lineage>
</organism>
<dbReference type="EMBL" id="LAZP02000458">
    <property type="protein sequence ID" value="PFH57092.1"/>
    <property type="molecule type" value="Genomic_DNA"/>
</dbReference>
<feature type="domain" description="Cwf19-like protein C-terminal" evidence="2">
    <location>
        <begin position="424"/>
        <end position="500"/>
    </location>
</feature>
<evidence type="ECO:0000259" key="2">
    <source>
        <dbReference type="Pfam" id="PF04676"/>
    </source>
</evidence>
<dbReference type="GO" id="GO:0000398">
    <property type="term" value="P:mRNA splicing, via spliceosome"/>
    <property type="evidence" value="ECO:0007669"/>
    <property type="project" value="TreeGrafter"/>
</dbReference>
<gene>
    <name evidence="4" type="ORF">XA68_15519</name>
</gene>
<name>A0A2A9P885_OPHUN</name>
<dbReference type="Proteomes" id="UP000037136">
    <property type="component" value="Unassembled WGS sequence"/>
</dbReference>
<keyword evidence="5" id="KW-1185">Reference proteome</keyword>
<reference evidence="4 5" key="2">
    <citation type="journal article" date="2017" name="Sci. Rep.">
        <title>Ant-infecting Ophiocordyceps genomes reveal a high diversity of potential behavioral manipulation genes and a possible major role for enterotoxins.</title>
        <authorList>
            <person name="de Bekker C."/>
            <person name="Ohm R.A."/>
            <person name="Evans H.C."/>
            <person name="Brachmann A."/>
            <person name="Hughes D.P."/>
        </authorList>
    </citation>
    <scope>NUCLEOTIDE SEQUENCE [LARGE SCALE GENOMIC DNA]</scope>
    <source>
        <strain evidence="4 5">SC16a</strain>
    </source>
</reference>
<proteinExistence type="predicted"/>
<evidence type="ECO:0000256" key="1">
    <source>
        <dbReference type="SAM" id="MobiDB-lite"/>
    </source>
</evidence>
<dbReference type="GO" id="GO:0061632">
    <property type="term" value="F:RNA lariat debranching enzyme activator activity"/>
    <property type="evidence" value="ECO:0007669"/>
    <property type="project" value="TreeGrafter"/>
</dbReference>